<evidence type="ECO:0000256" key="3">
    <source>
        <dbReference type="ARBA" id="ARBA00035112"/>
    </source>
</evidence>
<dbReference type="Proteomes" id="UP000077266">
    <property type="component" value="Unassembled WGS sequence"/>
</dbReference>
<dbReference type="PANTHER" id="PTHR33365:SF11">
    <property type="entry name" value="TAT PATHWAY SIGNAL SEQUENCE"/>
    <property type="match status" value="1"/>
</dbReference>
<evidence type="ECO:0000256" key="2">
    <source>
        <dbReference type="ARBA" id="ARBA00023002"/>
    </source>
</evidence>
<dbReference type="PANTHER" id="PTHR33365">
    <property type="entry name" value="YALI0B05434P"/>
    <property type="match status" value="1"/>
</dbReference>
<dbReference type="InParanoid" id="A0A165GYA7"/>
<evidence type="ECO:0000313" key="4">
    <source>
        <dbReference type="EMBL" id="KZV91173.1"/>
    </source>
</evidence>
<proteinExistence type="inferred from homology"/>
<dbReference type="STRING" id="1314781.A0A165GYA7"/>
<dbReference type="AlphaFoldDB" id="A0A165GYA7"/>
<reference evidence="4 5" key="1">
    <citation type="journal article" date="2016" name="Mol. Biol. Evol.">
        <title>Comparative Genomics of Early-Diverging Mushroom-Forming Fungi Provides Insights into the Origins of Lignocellulose Decay Capabilities.</title>
        <authorList>
            <person name="Nagy L.G."/>
            <person name="Riley R."/>
            <person name="Tritt A."/>
            <person name="Adam C."/>
            <person name="Daum C."/>
            <person name="Floudas D."/>
            <person name="Sun H."/>
            <person name="Yadav J.S."/>
            <person name="Pangilinan J."/>
            <person name="Larsson K.H."/>
            <person name="Matsuura K."/>
            <person name="Barry K."/>
            <person name="Labutti K."/>
            <person name="Kuo R."/>
            <person name="Ohm R.A."/>
            <person name="Bhattacharya S.S."/>
            <person name="Shirouzu T."/>
            <person name="Yoshinaga Y."/>
            <person name="Martin F.M."/>
            <person name="Grigoriev I.V."/>
            <person name="Hibbett D.S."/>
        </authorList>
    </citation>
    <scope>NUCLEOTIDE SEQUENCE [LARGE SCALE GENOMIC DNA]</scope>
    <source>
        <strain evidence="4 5">HHB12029</strain>
    </source>
</reference>
<evidence type="ECO:0000313" key="5">
    <source>
        <dbReference type="Proteomes" id="UP000077266"/>
    </source>
</evidence>
<dbReference type="GO" id="GO:0016491">
    <property type="term" value="F:oxidoreductase activity"/>
    <property type="evidence" value="ECO:0007669"/>
    <property type="project" value="UniProtKB-KW"/>
</dbReference>
<dbReference type="InterPro" id="IPR021765">
    <property type="entry name" value="UstYa-like"/>
</dbReference>
<comment type="pathway">
    <text evidence="1">Mycotoxin biosynthesis.</text>
</comment>
<dbReference type="Pfam" id="PF11807">
    <property type="entry name" value="UstYa"/>
    <property type="match status" value="1"/>
</dbReference>
<evidence type="ECO:0000256" key="1">
    <source>
        <dbReference type="ARBA" id="ARBA00004685"/>
    </source>
</evidence>
<dbReference type="OrthoDB" id="3687641at2759"/>
<dbReference type="EMBL" id="KV426033">
    <property type="protein sequence ID" value="KZV91173.1"/>
    <property type="molecule type" value="Genomic_DNA"/>
</dbReference>
<protein>
    <submittedName>
        <fullName evidence="4">Uncharacterized protein</fullName>
    </submittedName>
</protein>
<comment type="similarity">
    <text evidence="3">Belongs to the ustYa family.</text>
</comment>
<keyword evidence="5" id="KW-1185">Reference proteome</keyword>
<keyword evidence="2" id="KW-0560">Oxidoreductase</keyword>
<organism evidence="4 5">
    <name type="scientific">Exidia glandulosa HHB12029</name>
    <dbReference type="NCBI Taxonomy" id="1314781"/>
    <lineage>
        <taxon>Eukaryota</taxon>
        <taxon>Fungi</taxon>
        <taxon>Dikarya</taxon>
        <taxon>Basidiomycota</taxon>
        <taxon>Agaricomycotina</taxon>
        <taxon>Agaricomycetes</taxon>
        <taxon>Auriculariales</taxon>
        <taxon>Exidiaceae</taxon>
        <taxon>Exidia</taxon>
    </lineage>
</organism>
<name>A0A165GYA7_EXIGL</name>
<gene>
    <name evidence="4" type="ORF">EXIGLDRAFT_792816</name>
</gene>
<dbReference type="GO" id="GO:0043386">
    <property type="term" value="P:mycotoxin biosynthetic process"/>
    <property type="evidence" value="ECO:0007669"/>
    <property type="project" value="InterPro"/>
</dbReference>
<sequence length="162" mass="18707">MGPAYVGDDHPMHIMSFDDLPRVALEFEESVHFGLGKGALNDWENIREEEFRHRIGPKYQAFVASSSHVRHCLMRFHRALYPDLSPEKMLEGHTQHCLAYVRQMVLCSPDLTLEPPDVLSRQWEIDRTGATHVCRDWSAARGVSLDLAARWQQFKTQVYSDL</sequence>
<accession>A0A165GYA7</accession>